<dbReference type="AlphaFoldDB" id="A0AAI8CP93"/>
<organism evidence="3 4">
    <name type="scientific">Fervidobacterium islandicum</name>
    <dbReference type="NCBI Taxonomy" id="2423"/>
    <lineage>
        <taxon>Bacteria</taxon>
        <taxon>Thermotogati</taxon>
        <taxon>Thermotogota</taxon>
        <taxon>Thermotogae</taxon>
        <taxon>Thermotogales</taxon>
        <taxon>Fervidobacteriaceae</taxon>
        <taxon>Fervidobacterium</taxon>
    </lineage>
</organism>
<comment type="similarity">
    <text evidence="1">Belongs to the CinA family.</text>
</comment>
<dbReference type="InterPro" id="IPR041424">
    <property type="entry name" value="CinA_KH"/>
</dbReference>
<dbReference type="InterPro" id="IPR008136">
    <property type="entry name" value="CinA_C"/>
</dbReference>
<dbReference type="Gene3D" id="3.90.950.20">
    <property type="entry name" value="CinA-like"/>
    <property type="match status" value="1"/>
</dbReference>
<dbReference type="PANTHER" id="PTHR13939">
    <property type="entry name" value="NICOTINAMIDE-NUCLEOTIDE AMIDOHYDROLASE PNCC"/>
    <property type="match status" value="1"/>
</dbReference>
<evidence type="ECO:0000259" key="2">
    <source>
        <dbReference type="SMART" id="SM00852"/>
    </source>
</evidence>
<dbReference type="PANTHER" id="PTHR13939:SF0">
    <property type="entry name" value="NMN AMIDOHYDROLASE-LIKE PROTEIN YFAY"/>
    <property type="match status" value="1"/>
</dbReference>
<dbReference type="EMBL" id="CP014334">
    <property type="protein sequence ID" value="AMW33795.2"/>
    <property type="molecule type" value="Genomic_DNA"/>
</dbReference>
<dbReference type="InterPro" id="IPR036653">
    <property type="entry name" value="CinA-like_C"/>
</dbReference>
<name>A0AAI8CP93_FERIS</name>
<dbReference type="RefSeq" id="WP_236938364.1">
    <property type="nucleotide sequence ID" value="NZ_CP014334.2"/>
</dbReference>
<evidence type="ECO:0000313" key="4">
    <source>
        <dbReference type="Proteomes" id="UP000093740"/>
    </source>
</evidence>
<gene>
    <name evidence="3" type="ORF">NA23_09110</name>
</gene>
<keyword evidence="4" id="KW-1185">Reference proteome</keyword>
<evidence type="ECO:0000256" key="1">
    <source>
        <dbReference type="HAMAP-Rule" id="MF_00226"/>
    </source>
</evidence>
<reference evidence="3 4" key="1">
    <citation type="journal article" date="2015" name="Stand. Genomic Sci.">
        <title>Genome sequence of a native-feather degrading extremely thermophilic Eubacterium, Fervidobacterium islandicum AW-1.</title>
        <authorList>
            <person name="Lee Y.J."/>
            <person name="Jeong H."/>
            <person name="Park G.S."/>
            <person name="Kwak Y."/>
            <person name="Lee S.J."/>
            <person name="Lee S.J."/>
            <person name="Park M.K."/>
            <person name="Kim J.Y."/>
            <person name="Kang H.K."/>
            <person name="Shin J.H."/>
            <person name="Lee D.W."/>
        </authorList>
    </citation>
    <scope>NUCLEOTIDE SEQUENCE [LARGE SCALE GENOMIC DNA]</scope>
    <source>
        <strain evidence="3 4">AW-1</strain>
    </source>
</reference>
<protein>
    <recommendedName>
        <fullName evidence="1">CinA-like protein</fullName>
    </recommendedName>
</protein>
<dbReference type="Pfam" id="PF18146">
    <property type="entry name" value="CinA_KH"/>
    <property type="match status" value="1"/>
</dbReference>
<dbReference type="InterPro" id="IPR001453">
    <property type="entry name" value="MoaB/Mog_dom"/>
</dbReference>
<dbReference type="Gene3D" id="3.30.70.2860">
    <property type="match status" value="1"/>
</dbReference>
<dbReference type="SUPFAM" id="SSF53218">
    <property type="entry name" value="Molybdenum cofactor biosynthesis proteins"/>
    <property type="match status" value="1"/>
</dbReference>
<sequence length="417" mass="45843">MVLKNAIIFSIGNELVEGLILDTNSKYLSEKLKKLGYYVIRIETLPDRFDVLVERFKTGLLEVDLLITTGGLGPTEDDLTREALAEALGRKLILDENIAQELIERALKYYGKAPESVKKQAMVIEGAKVLDNPVGTAPGQMIEFDGKAVVILPGPPAEMIPIFENITEKLKADDALYTRRIKTIGIPEAVLMDDFKDVIYSNPNITVATMASYERGVEVRLTGSKSLKEEIDKIALKLIEALGENVYATDDDNIEDVVYKLLSENGLTISFAESCTGGMISSKFVDIPGVSKVYNGSVVAYSNEVKISLLNVPETIISTYGAVSEECVKFMAENVRRILKSDFAVAVSGIAGPTGGSEAKPVGTVCFAFSSDSFTHTVTHNLRGNREMVRKRSTLLAFDIARRGILRWLRQRETSKE</sequence>
<dbReference type="SMART" id="SM00852">
    <property type="entry name" value="MoCF_biosynth"/>
    <property type="match status" value="1"/>
</dbReference>
<dbReference type="Pfam" id="PF00994">
    <property type="entry name" value="MoCF_biosynth"/>
    <property type="match status" value="1"/>
</dbReference>
<dbReference type="Pfam" id="PF02464">
    <property type="entry name" value="CinA"/>
    <property type="match status" value="1"/>
</dbReference>
<dbReference type="HAMAP" id="MF_00226_B">
    <property type="entry name" value="CinA_B"/>
    <property type="match status" value="1"/>
</dbReference>
<dbReference type="PIRSF" id="PIRSF006728">
    <property type="entry name" value="CinA"/>
    <property type="match status" value="1"/>
</dbReference>
<feature type="domain" description="MoaB/Mog" evidence="2">
    <location>
        <begin position="7"/>
        <end position="173"/>
    </location>
</feature>
<evidence type="ECO:0000313" key="3">
    <source>
        <dbReference type="EMBL" id="AMW33795.2"/>
    </source>
</evidence>
<dbReference type="Gene3D" id="3.40.980.10">
    <property type="entry name" value="MoaB/Mog-like domain"/>
    <property type="match status" value="1"/>
</dbReference>
<dbReference type="NCBIfam" id="TIGR00199">
    <property type="entry name" value="PncC_domain"/>
    <property type="match status" value="1"/>
</dbReference>
<dbReference type="KEGG" id="fia:NA23_09110"/>
<proteinExistence type="inferred from homology"/>
<dbReference type="InterPro" id="IPR008135">
    <property type="entry name" value="Competence-induced_CinA"/>
</dbReference>
<dbReference type="SUPFAM" id="SSF142433">
    <property type="entry name" value="CinA-like"/>
    <property type="match status" value="1"/>
</dbReference>
<dbReference type="NCBIfam" id="NF001813">
    <property type="entry name" value="PRK00549.1"/>
    <property type="match status" value="1"/>
</dbReference>
<dbReference type="Proteomes" id="UP000093740">
    <property type="component" value="Chromosome"/>
</dbReference>
<dbReference type="InterPro" id="IPR050101">
    <property type="entry name" value="CinA"/>
</dbReference>
<accession>A0AAI8CP93</accession>
<dbReference type="NCBIfam" id="TIGR00200">
    <property type="entry name" value="cinA_nterm"/>
    <property type="match status" value="1"/>
</dbReference>
<dbReference type="NCBIfam" id="TIGR00177">
    <property type="entry name" value="molyb_syn"/>
    <property type="match status" value="1"/>
</dbReference>
<dbReference type="InterPro" id="IPR036425">
    <property type="entry name" value="MoaB/Mog-like_dom_sf"/>
</dbReference>
<dbReference type="CDD" id="cd00885">
    <property type="entry name" value="cinA"/>
    <property type="match status" value="1"/>
</dbReference>